<dbReference type="InterPro" id="IPR011006">
    <property type="entry name" value="CheY-like_superfamily"/>
</dbReference>
<dbReference type="InterPro" id="IPR039420">
    <property type="entry name" value="WalR-like"/>
</dbReference>
<evidence type="ECO:0000256" key="4">
    <source>
        <dbReference type="ARBA" id="ARBA00023163"/>
    </source>
</evidence>
<accession>A0A644TBY8</accession>
<dbReference type="GO" id="GO:0000156">
    <property type="term" value="F:phosphorelay response regulator activity"/>
    <property type="evidence" value="ECO:0007669"/>
    <property type="project" value="TreeGrafter"/>
</dbReference>
<feature type="domain" description="Response regulatory" evidence="5">
    <location>
        <begin position="5"/>
        <end position="121"/>
    </location>
</feature>
<evidence type="ECO:0000256" key="2">
    <source>
        <dbReference type="ARBA" id="ARBA00023015"/>
    </source>
</evidence>
<dbReference type="CDD" id="cd00383">
    <property type="entry name" value="trans_reg_C"/>
    <property type="match status" value="1"/>
</dbReference>
<dbReference type="EMBL" id="VSSQ01000025">
    <property type="protein sequence ID" value="MPL64446.1"/>
    <property type="molecule type" value="Genomic_DNA"/>
</dbReference>
<dbReference type="InterPro" id="IPR036388">
    <property type="entry name" value="WH-like_DNA-bd_sf"/>
</dbReference>
<dbReference type="GO" id="GO:0000976">
    <property type="term" value="F:transcription cis-regulatory region binding"/>
    <property type="evidence" value="ECO:0007669"/>
    <property type="project" value="TreeGrafter"/>
</dbReference>
<dbReference type="PANTHER" id="PTHR48111">
    <property type="entry name" value="REGULATOR OF RPOS"/>
    <property type="match status" value="1"/>
</dbReference>
<feature type="domain" description="OmpR/PhoB-type" evidence="6">
    <location>
        <begin position="134"/>
        <end position="230"/>
    </location>
</feature>
<keyword evidence="1" id="KW-0597">Phosphoprotein</keyword>
<dbReference type="PROSITE" id="PS51755">
    <property type="entry name" value="OMPR_PHOB"/>
    <property type="match status" value="1"/>
</dbReference>
<dbReference type="PANTHER" id="PTHR48111:SF4">
    <property type="entry name" value="DNA-BINDING DUAL TRANSCRIPTIONAL REGULATOR OMPR"/>
    <property type="match status" value="1"/>
</dbReference>
<organism evidence="7">
    <name type="scientific">bioreactor metagenome</name>
    <dbReference type="NCBI Taxonomy" id="1076179"/>
    <lineage>
        <taxon>unclassified sequences</taxon>
        <taxon>metagenomes</taxon>
        <taxon>ecological metagenomes</taxon>
    </lineage>
</organism>
<dbReference type="SMART" id="SM00448">
    <property type="entry name" value="REC"/>
    <property type="match status" value="1"/>
</dbReference>
<name>A0A644TBY8_9ZZZZ</name>
<keyword evidence="3" id="KW-0238">DNA-binding</keyword>
<reference evidence="7" key="1">
    <citation type="submission" date="2019-08" db="EMBL/GenBank/DDBJ databases">
        <authorList>
            <person name="Kucharzyk K."/>
            <person name="Murdoch R.W."/>
            <person name="Higgins S."/>
            <person name="Loffler F."/>
        </authorList>
    </citation>
    <scope>NUCLEOTIDE SEQUENCE</scope>
</reference>
<dbReference type="Pfam" id="PF00486">
    <property type="entry name" value="Trans_reg_C"/>
    <property type="match status" value="1"/>
</dbReference>
<dbReference type="AlphaFoldDB" id="A0A644TBY8"/>
<dbReference type="Pfam" id="PF00072">
    <property type="entry name" value="Response_reg"/>
    <property type="match status" value="1"/>
</dbReference>
<dbReference type="InterPro" id="IPR016032">
    <property type="entry name" value="Sig_transdc_resp-reg_C-effctor"/>
</dbReference>
<evidence type="ECO:0000313" key="7">
    <source>
        <dbReference type="EMBL" id="MPL64446.1"/>
    </source>
</evidence>
<dbReference type="SUPFAM" id="SSF52172">
    <property type="entry name" value="CheY-like"/>
    <property type="match status" value="1"/>
</dbReference>
<keyword evidence="2" id="KW-0805">Transcription regulation</keyword>
<comment type="caution">
    <text evidence="7">The sequence shown here is derived from an EMBL/GenBank/DDBJ whole genome shotgun (WGS) entry which is preliminary data.</text>
</comment>
<dbReference type="Gene3D" id="6.10.250.690">
    <property type="match status" value="1"/>
</dbReference>
<dbReference type="GO" id="GO:0005829">
    <property type="term" value="C:cytosol"/>
    <property type="evidence" value="ECO:0007669"/>
    <property type="project" value="TreeGrafter"/>
</dbReference>
<evidence type="ECO:0000256" key="1">
    <source>
        <dbReference type="ARBA" id="ARBA00022553"/>
    </source>
</evidence>
<dbReference type="Gene3D" id="1.10.10.10">
    <property type="entry name" value="Winged helix-like DNA-binding domain superfamily/Winged helix DNA-binding domain"/>
    <property type="match status" value="1"/>
</dbReference>
<proteinExistence type="predicted"/>
<sequence>MAKAKILVVEDDQDIRELLSYTLQAEGWEVLPVVSAEEGLSLLRARDFDCIVLDLMLPGIDGFEFLRRSKNLPGKAGIPILITTARGEDADVVAGLELGAADYVVKPFSPRVLVARIRTALRRGLERSPGQDVQTRLSRGGLVLDPLRHEAFFEDKFLELSATEFSILKCLMEEPGRVFARTQIIDAVKGQDYPVTDRSVDVQILSIRKKLGEGSALIETVRGVGYRFRAEQ</sequence>
<dbReference type="SUPFAM" id="SSF46894">
    <property type="entry name" value="C-terminal effector domain of the bipartite response regulators"/>
    <property type="match status" value="1"/>
</dbReference>
<dbReference type="InterPro" id="IPR001867">
    <property type="entry name" value="OmpR/PhoB-type_DNA-bd"/>
</dbReference>
<evidence type="ECO:0000259" key="5">
    <source>
        <dbReference type="PROSITE" id="PS50110"/>
    </source>
</evidence>
<dbReference type="GO" id="GO:0006355">
    <property type="term" value="P:regulation of DNA-templated transcription"/>
    <property type="evidence" value="ECO:0007669"/>
    <property type="project" value="InterPro"/>
</dbReference>
<dbReference type="PROSITE" id="PS50110">
    <property type="entry name" value="RESPONSE_REGULATORY"/>
    <property type="match status" value="1"/>
</dbReference>
<evidence type="ECO:0000259" key="6">
    <source>
        <dbReference type="PROSITE" id="PS51755"/>
    </source>
</evidence>
<protein>
    <submittedName>
        <fullName evidence="7">Phosphate regulon transcriptional regulatory protein PhoB</fullName>
    </submittedName>
</protein>
<gene>
    <name evidence="7" type="primary">phoB_3</name>
    <name evidence="7" type="ORF">SDC9_10100</name>
</gene>
<dbReference type="GO" id="GO:0032993">
    <property type="term" value="C:protein-DNA complex"/>
    <property type="evidence" value="ECO:0007669"/>
    <property type="project" value="TreeGrafter"/>
</dbReference>
<keyword evidence="4" id="KW-0804">Transcription</keyword>
<dbReference type="InterPro" id="IPR001789">
    <property type="entry name" value="Sig_transdc_resp-reg_receiver"/>
</dbReference>
<evidence type="ECO:0000256" key="3">
    <source>
        <dbReference type="ARBA" id="ARBA00023125"/>
    </source>
</evidence>
<dbReference type="SMART" id="SM00862">
    <property type="entry name" value="Trans_reg_C"/>
    <property type="match status" value="1"/>
</dbReference>
<dbReference type="Gene3D" id="3.40.50.2300">
    <property type="match status" value="1"/>
</dbReference>